<keyword evidence="1" id="KW-1133">Transmembrane helix</keyword>
<keyword evidence="1" id="KW-0812">Transmembrane</keyword>
<dbReference type="AlphaFoldDB" id="A0A8J8SXB2"/>
<evidence type="ECO:0000313" key="3">
    <source>
        <dbReference type="Proteomes" id="UP000785679"/>
    </source>
</evidence>
<dbReference type="Proteomes" id="UP000785679">
    <property type="component" value="Unassembled WGS sequence"/>
</dbReference>
<dbReference type="OrthoDB" id="327895at2759"/>
<keyword evidence="3" id="KW-1185">Reference proteome</keyword>
<name>A0A8J8SXB2_HALGN</name>
<feature type="transmembrane region" description="Helical" evidence="1">
    <location>
        <begin position="7"/>
        <end position="30"/>
    </location>
</feature>
<evidence type="ECO:0000313" key="2">
    <source>
        <dbReference type="EMBL" id="TNV74267.1"/>
    </source>
</evidence>
<keyword evidence="1" id="KW-0472">Membrane</keyword>
<dbReference type="EMBL" id="RRYP01017210">
    <property type="protein sequence ID" value="TNV74267.1"/>
    <property type="molecule type" value="Genomic_DNA"/>
</dbReference>
<accession>A0A8J8SXB2</accession>
<sequence length="155" mass="17369">MLNDMSSLTILALVSVPMRGIGAILMGFILNLAQLDILPSQTIFDWFLTFDEEEESGLTPYFEQVGYESMNAIQNLGSTFVFLVVNMISLPFVGFSMLFEQEIMAQQVSIQTTDNLPICDEAHEVELLPQIHASIICAPTFSLLHCPSFRLNKFL</sequence>
<comment type="caution">
    <text evidence="2">The sequence shown here is derived from an EMBL/GenBank/DDBJ whole genome shotgun (WGS) entry which is preliminary data.</text>
</comment>
<gene>
    <name evidence="2" type="ORF">FGO68_gene9744</name>
</gene>
<protein>
    <submittedName>
        <fullName evidence="2">Uncharacterized protein</fullName>
    </submittedName>
</protein>
<feature type="transmembrane region" description="Helical" evidence="1">
    <location>
        <begin position="80"/>
        <end position="99"/>
    </location>
</feature>
<evidence type="ECO:0000256" key="1">
    <source>
        <dbReference type="SAM" id="Phobius"/>
    </source>
</evidence>
<proteinExistence type="predicted"/>
<reference evidence="2" key="1">
    <citation type="submission" date="2019-06" db="EMBL/GenBank/DDBJ databases">
        <authorList>
            <person name="Zheng W."/>
        </authorList>
    </citation>
    <scope>NUCLEOTIDE SEQUENCE</scope>
    <source>
        <strain evidence="2">QDHG01</strain>
    </source>
</reference>
<organism evidence="2 3">
    <name type="scientific">Halteria grandinella</name>
    <dbReference type="NCBI Taxonomy" id="5974"/>
    <lineage>
        <taxon>Eukaryota</taxon>
        <taxon>Sar</taxon>
        <taxon>Alveolata</taxon>
        <taxon>Ciliophora</taxon>
        <taxon>Intramacronucleata</taxon>
        <taxon>Spirotrichea</taxon>
        <taxon>Stichotrichia</taxon>
        <taxon>Sporadotrichida</taxon>
        <taxon>Halteriidae</taxon>
        <taxon>Halteria</taxon>
    </lineage>
</organism>